<keyword evidence="3" id="KW-1185">Reference proteome</keyword>
<dbReference type="AlphaFoldDB" id="A0A9P4PGQ8"/>
<dbReference type="EMBL" id="MU001502">
    <property type="protein sequence ID" value="KAF2443715.1"/>
    <property type="molecule type" value="Genomic_DNA"/>
</dbReference>
<evidence type="ECO:0000256" key="1">
    <source>
        <dbReference type="SAM" id="Phobius"/>
    </source>
</evidence>
<accession>A0A9P4PGQ8</accession>
<keyword evidence="1" id="KW-0812">Transmembrane</keyword>
<organism evidence="2 3">
    <name type="scientific">Karstenula rhodostoma CBS 690.94</name>
    <dbReference type="NCBI Taxonomy" id="1392251"/>
    <lineage>
        <taxon>Eukaryota</taxon>
        <taxon>Fungi</taxon>
        <taxon>Dikarya</taxon>
        <taxon>Ascomycota</taxon>
        <taxon>Pezizomycotina</taxon>
        <taxon>Dothideomycetes</taxon>
        <taxon>Pleosporomycetidae</taxon>
        <taxon>Pleosporales</taxon>
        <taxon>Massarineae</taxon>
        <taxon>Didymosphaeriaceae</taxon>
        <taxon>Karstenula</taxon>
    </lineage>
</organism>
<evidence type="ECO:0000313" key="2">
    <source>
        <dbReference type="EMBL" id="KAF2443715.1"/>
    </source>
</evidence>
<feature type="transmembrane region" description="Helical" evidence="1">
    <location>
        <begin position="419"/>
        <end position="442"/>
    </location>
</feature>
<dbReference type="PANTHER" id="PTHR35394">
    <property type="entry name" value="DUF3176 DOMAIN-CONTAINING PROTEIN"/>
    <property type="match status" value="1"/>
</dbReference>
<keyword evidence="1" id="KW-1133">Transmembrane helix</keyword>
<gene>
    <name evidence="2" type="ORF">P171DRAFT_432901</name>
</gene>
<comment type="caution">
    <text evidence="2">The sequence shown here is derived from an EMBL/GenBank/DDBJ whole genome shotgun (WGS) entry which is preliminary data.</text>
</comment>
<name>A0A9P4PGQ8_9PLEO</name>
<evidence type="ECO:0000313" key="3">
    <source>
        <dbReference type="Proteomes" id="UP000799764"/>
    </source>
</evidence>
<dbReference type="OrthoDB" id="5376804at2759"/>
<dbReference type="PANTHER" id="PTHR35394:SF5">
    <property type="entry name" value="DUF3176 DOMAIN-CONTAINING PROTEIN"/>
    <property type="match status" value="1"/>
</dbReference>
<reference evidence="2" key="1">
    <citation type="journal article" date="2020" name="Stud. Mycol.">
        <title>101 Dothideomycetes genomes: a test case for predicting lifestyles and emergence of pathogens.</title>
        <authorList>
            <person name="Haridas S."/>
            <person name="Albert R."/>
            <person name="Binder M."/>
            <person name="Bloem J."/>
            <person name="Labutti K."/>
            <person name="Salamov A."/>
            <person name="Andreopoulos B."/>
            <person name="Baker S."/>
            <person name="Barry K."/>
            <person name="Bills G."/>
            <person name="Bluhm B."/>
            <person name="Cannon C."/>
            <person name="Castanera R."/>
            <person name="Culley D."/>
            <person name="Daum C."/>
            <person name="Ezra D."/>
            <person name="Gonzalez J."/>
            <person name="Henrissat B."/>
            <person name="Kuo A."/>
            <person name="Liang C."/>
            <person name="Lipzen A."/>
            <person name="Lutzoni F."/>
            <person name="Magnuson J."/>
            <person name="Mondo S."/>
            <person name="Nolan M."/>
            <person name="Ohm R."/>
            <person name="Pangilinan J."/>
            <person name="Park H.-J."/>
            <person name="Ramirez L."/>
            <person name="Alfaro M."/>
            <person name="Sun H."/>
            <person name="Tritt A."/>
            <person name="Yoshinaga Y."/>
            <person name="Zwiers L.-H."/>
            <person name="Turgeon B."/>
            <person name="Goodwin S."/>
            <person name="Spatafora J."/>
            <person name="Crous P."/>
            <person name="Grigoriev I."/>
        </authorList>
    </citation>
    <scope>NUCLEOTIDE SEQUENCE</scope>
    <source>
        <strain evidence="2">CBS 690.94</strain>
    </source>
</reference>
<sequence>MSILQSYGKMDAMLTLRFRSPPALGAALIILSLFVDPFFQQVIALGERQTSDHNNAVQIPRAVRYSKGLSMSNIGRSTDSGGVLTDFSMQAAIRSGLASPDAKVIVGARCPSTTCLWENYTTLAVCSKCFDITKNLTKETVNYKRHLSQVVQLRGNGEGVSLMSGPVVFNYLPNGLYMERVQDDQVTGFNEHDTELRLVISSTYNASDTVSFRTQPNLLWSFAMIRNTSEASFTASECGVSLCMKEITSKSVKGVLEEQASEIDVLILQDSLLPPANSDSNITDPQQGHFVTTDLYPRQDLIFEGNFSIPQISINSIGRELHSLFFEDVTSEKYVQDPDGSNNTFRGKIPRRLPTGYYVIGRSGVKYQPSTMQVLNSVTDLPNLFDNLAASITNNLRLNDERATIEHGTSAIVVYRIRWVYIILPAVSTLGGSIFLLLSVVYTRRLSAPLWKSSAVAMLKCGATLKGFARDQNRGSELDKLAELTSFELVRPGDKAGSSTTGFDRNTRYSPIISRQCSR</sequence>
<protein>
    <submittedName>
        <fullName evidence="2">Uncharacterized protein</fullName>
    </submittedName>
</protein>
<dbReference type="Proteomes" id="UP000799764">
    <property type="component" value="Unassembled WGS sequence"/>
</dbReference>
<keyword evidence="1" id="KW-0472">Membrane</keyword>
<proteinExistence type="predicted"/>